<keyword evidence="1" id="KW-1133">Transmembrane helix</keyword>
<feature type="transmembrane region" description="Helical" evidence="1">
    <location>
        <begin position="38"/>
        <end position="59"/>
    </location>
</feature>
<keyword evidence="1" id="KW-0812">Transmembrane</keyword>
<gene>
    <name evidence="2" type="ORF">ACFOMG_03795</name>
</gene>
<evidence type="ECO:0000313" key="2">
    <source>
        <dbReference type="EMBL" id="MFC3679232.1"/>
    </source>
</evidence>
<keyword evidence="3" id="KW-1185">Reference proteome</keyword>
<dbReference type="RefSeq" id="WP_376864890.1">
    <property type="nucleotide sequence ID" value="NZ_JBHRYB010000003.1"/>
</dbReference>
<accession>A0ABV7VQ70</accession>
<keyword evidence="1" id="KW-0472">Membrane</keyword>
<name>A0ABV7VQ70_9GAMM</name>
<dbReference type="Proteomes" id="UP001595722">
    <property type="component" value="Unassembled WGS sequence"/>
</dbReference>
<dbReference type="InterPro" id="IPR027375">
    <property type="entry name" value="DKNYY"/>
</dbReference>
<feature type="transmembrane region" description="Helical" evidence="1">
    <location>
        <begin position="71"/>
        <end position="91"/>
    </location>
</feature>
<organism evidence="2 3">
    <name type="scientific">Bacterioplanoides pacificum</name>
    <dbReference type="NCBI Taxonomy" id="1171596"/>
    <lineage>
        <taxon>Bacteria</taxon>
        <taxon>Pseudomonadati</taxon>
        <taxon>Pseudomonadota</taxon>
        <taxon>Gammaproteobacteria</taxon>
        <taxon>Oceanospirillales</taxon>
        <taxon>Oceanospirillaceae</taxon>
        <taxon>Bacterioplanoides</taxon>
    </lineage>
</organism>
<sequence>MKLLAQLATTFLLLFWPMVMMMSPMMFDAPGSENKRSVVFQALLFLSYPIPLCALFWLFGSDLFGISGRTLTLSASAIVITAMIVFGYPQLLSNSLKGIANSGYSVAENTVYYNAQAIPGAQADSFETLQSGYFRDRYARDSERVYFAGQELAGADPASFHYLEALGDEYWADNQRVYLTGIPLEGALPQHFSLFPDAWGHPSSYGVSHNPDGARVYFQQHHLPDADADSFTVLNDYTAKDARHIFYHETLVLPEADSASFELIEDVDHYGKDNNAVYDMLYQHSGVIEGADPATLQVLGRGYLRDQNHIYFRSNYQPTEILAGADAASFEYTNWDEATQSDARDKHGYFLHGERLEQAER</sequence>
<dbReference type="Pfam" id="PF13644">
    <property type="entry name" value="DKNYY"/>
    <property type="match status" value="1"/>
</dbReference>
<evidence type="ECO:0000256" key="1">
    <source>
        <dbReference type="SAM" id="Phobius"/>
    </source>
</evidence>
<reference evidence="3" key="1">
    <citation type="journal article" date="2019" name="Int. J. Syst. Evol. Microbiol.">
        <title>The Global Catalogue of Microorganisms (GCM) 10K type strain sequencing project: providing services to taxonomists for standard genome sequencing and annotation.</title>
        <authorList>
            <consortium name="The Broad Institute Genomics Platform"/>
            <consortium name="The Broad Institute Genome Sequencing Center for Infectious Disease"/>
            <person name="Wu L."/>
            <person name="Ma J."/>
        </authorList>
    </citation>
    <scope>NUCLEOTIDE SEQUENCE [LARGE SCALE GENOMIC DNA]</scope>
    <source>
        <strain evidence="3">KCTC 42424</strain>
    </source>
</reference>
<proteinExistence type="predicted"/>
<dbReference type="EMBL" id="JBHRYB010000003">
    <property type="protein sequence ID" value="MFC3679232.1"/>
    <property type="molecule type" value="Genomic_DNA"/>
</dbReference>
<protein>
    <submittedName>
        <fullName evidence="2">DKNYY domain-containing protein</fullName>
    </submittedName>
</protein>
<evidence type="ECO:0000313" key="3">
    <source>
        <dbReference type="Proteomes" id="UP001595722"/>
    </source>
</evidence>
<comment type="caution">
    <text evidence="2">The sequence shown here is derived from an EMBL/GenBank/DDBJ whole genome shotgun (WGS) entry which is preliminary data.</text>
</comment>